<dbReference type="FunFam" id="3.40.605.10:FF:000007">
    <property type="entry name" value="NAD/NADP-dependent betaine aldehyde dehydrogenase"/>
    <property type="match status" value="1"/>
</dbReference>
<keyword evidence="3 5" id="KW-0560">Oxidoreductase</keyword>
<dbReference type="EMBL" id="MT630608">
    <property type="protein sequence ID" value="QNO41221.1"/>
    <property type="molecule type" value="Genomic_DNA"/>
</dbReference>
<dbReference type="PROSITE" id="PS00687">
    <property type="entry name" value="ALDEHYDE_DEHYDR_GLU"/>
    <property type="match status" value="1"/>
</dbReference>
<dbReference type="FunFam" id="3.40.309.10:FF:000012">
    <property type="entry name" value="Betaine aldehyde dehydrogenase"/>
    <property type="match status" value="1"/>
</dbReference>
<dbReference type="InterPro" id="IPR016162">
    <property type="entry name" value="Ald_DH_N"/>
</dbReference>
<dbReference type="PANTHER" id="PTHR11699">
    <property type="entry name" value="ALDEHYDE DEHYDROGENASE-RELATED"/>
    <property type="match status" value="1"/>
</dbReference>
<dbReference type="GO" id="GO:0047533">
    <property type="term" value="F:2,5-dioxovalerate dehydrogenase (NADP+) activity"/>
    <property type="evidence" value="ECO:0007669"/>
    <property type="project" value="UniProtKB-EC"/>
</dbReference>
<dbReference type="PROSITE" id="PS00070">
    <property type="entry name" value="ALDEHYDE_DEHYDR_CYS"/>
    <property type="match status" value="1"/>
</dbReference>
<evidence type="ECO:0000313" key="8">
    <source>
        <dbReference type="EMBL" id="QNO41648.1"/>
    </source>
</evidence>
<gene>
    <name evidence="7" type="primary">aldhT</name>
    <name evidence="7" type="ORF">APGBGGHG_00002</name>
    <name evidence="8" type="ORF">DEHNNBFE_00002</name>
</gene>
<dbReference type="InterPro" id="IPR029510">
    <property type="entry name" value="Ald_DH_CS_GLU"/>
</dbReference>
<dbReference type="InterPro" id="IPR016161">
    <property type="entry name" value="Ald_DH/histidinol_DH"/>
</dbReference>
<feature type="domain" description="Aldehyde dehydrogenase" evidence="6">
    <location>
        <begin position="13"/>
        <end position="477"/>
    </location>
</feature>
<feature type="active site" evidence="4">
    <location>
        <position position="244"/>
    </location>
</feature>
<dbReference type="Gene3D" id="3.40.309.10">
    <property type="entry name" value="Aldehyde Dehydrogenase, Chain A, domain 2"/>
    <property type="match status" value="1"/>
</dbReference>
<accession>A0A7G9XZN7</accession>
<dbReference type="FunFam" id="3.40.605.10:FF:000026">
    <property type="entry name" value="Aldehyde dehydrogenase, putative"/>
    <property type="match status" value="1"/>
</dbReference>
<dbReference type="Pfam" id="PF00171">
    <property type="entry name" value="Aldedh"/>
    <property type="match status" value="1"/>
</dbReference>
<dbReference type="EC" id="1.2.1.26" evidence="7"/>
<evidence type="ECO:0000256" key="5">
    <source>
        <dbReference type="RuleBase" id="RU003345"/>
    </source>
</evidence>
<evidence type="ECO:0000256" key="4">
    <source>
        <dbReference type="PROSITE-ProRule" id="PRU10007"/>
    </source>
</evidence>
<evidence type="ECO:0000256" key="3">
    <source>
        <dbReference type="ARBA" id="ARBA00023002"/>
    </source>
</evidence>
<dbReference type="EMBL" id="MT630655">
    <property type="protein sequence ID" value="QNO41648.1"/>
    <property type="molecule type" value="Genomic_DNA"/>
</dbReference>
<evidence type="ECO:0000256" key="2">
    <source>
        <dbReference type="ARBA" id="ARBA00011881"/>
    </source>
</evidence>
<dbReference type="InterPro" id="IPR016160">
    <property type="entry name" value="Ald_DH_CS_CYS"/>
</dbReference>
<dbReference type="SUPFAM" id="SSF53720">
    <property type="entry name" value="ALDH-like"/>
    <property type="match status" value="1"/>
</dbReference>
<comment type="similarity">
    <text evidence="1 5">Belongs to the aldehyde dehydrogenase family.</text>
</comment>
<evidence type="ECO:0000259" key="6">
    <source>
        <dbReference type="Pfam" id="PF00171"/>
    </source>
</evidence>
<sequence>MATHYKLWINGEWAEAESESVFPVINPATGLEFATASAAKRGDARKAIDAARDAFDNTNWSSSPPLRASVLQKAADLLRKDVDNLARIETLDNGMPIGWAKRFVLDTADFFDYFAGLTRPLEEQLDEHSTVVYEPIGVAAGIVPWNLPLKMASWKVAPALAAGDTVVLKPSSQTPLTALKLGEIFHQAGCPDGVMNVIAGQGSVVGAALAGSTKVDKVAFTGGTETGKEVMQLASANLKKITLECGGKSANLILPDADIAKAVKGAVFAIFFNAGQVCTAGSRLLLPESIHDRFMEHLIRETGKLRIGDGLTDPDMGPVISAGQLEKDREHIEYGTREGAKLVFGGKRLDMGAGGTSGVDGARGFFVEPTVFDDVAPDMRIAQEEIFGPVLSVLTYGEEDEAIEIANGTRYGLAGAVWSEDLLHAKRVASRIAAGTVWINTYHGAPKHAPFGGYKESGIGRELGVYGLREYLEVKHIMIG</sequence>
<name>A0A7G9XZN7_9EURY</name>
<protein>
    <submittedName>
        <fullName evidence="7">2,5-dioxopentanoate dehydrogenase</fullName>
        <ecNumber evidence="7">1.2.1.26</ecNumber>
    </submittedName>
</protein>
<organism evidence="7">
    <name type="scientific">Candidatus Methanogaster sp. ANME-2c ERB4</name>
    <dbReference type="NCBI Taxonomy" id="2759911"/>
    <lineage>
        <taxon>Archaea</taxon>
        <taxon>Methanobacteriati</taxon>
        <taxon>Methanobacteriota</taxon>
        <taxon>Stenosarchaea group</taxon>
        <taxon>Methanomicrobia</taxon>
        <taxon>Methanosarcinales</taxon>
        <taxon>ANME-2 cluster</taxon>
        <taxon>Candidatus Methanogasteraceae</taxon>
        <taxon>Candidatus Methanogaster</taxon>
    </lineage>
</organism>
<evidence type="ECO:0000256" key="1">
    <source>
        <dbReference type="ARBA" id="ARBA00009986"/>
    </source>
</evidence>
<evidence type="ECO:0000313" key="7">
    <source>
        <dbReference type="EMBL" id="QNO41221.1"/>
    </source>
</evidence>
<dbReference type="InterPro" id="IPR016163">
    <property type="entry name" value="Ald_DH_C"/>
</dbReference>
<reference evidence="7" key="1">
    <citation type="submission" date="2020-06" db="EMBL/GenBank/DDBJ databases">
        <title>Unique genomic features of the anaerobic methanotrophic archaea.</title>
        <authorList>
            <person name="Chadwick G.L."/>
            <person name="Skennerton C.T."/>
            <person name="Laso-Perez R."/>
            <person name="Leu A.O."/>
            <person name="Speth D.R."/>
            <person name="Yu H."/>
            <person name="Morgan-Lang C."/>
            <person name="Hatzenpichler R."/>
            <person name="Goudeau D."/>
            <person name="Malmstrom R."/>
            <person name="Brazelton W.J."/>
            <person name="Woyke T."/>
            <person name="Hallam S.J."/>
            <person name="Tyson G.W."/>
            <person name="Wegener G."/>
            <person name="Boetius A."/>
            <person name="Orphan V."/>
        </authorList>
    </citation>
    <scope>NUCLEOTIDE SEQUENCE</scope>
</reference>
<proteinExistence type="inferred from homology"/>
<dbReference type="InterPro" id="IPR015590">
    <property type="entry name" value="Aldehyde_DH_dom"/>
</dbReference>
<comment type="subunit">
    <text evidence="2">Homotetramer.</text>
</comment>
<dbReference type="Gene3D" id="3.40.605.10">
    <property type="entry name" value="Aldehyde Dehydrogenase, Chain A, domain 1"/>
    <property type="match status" value="1"/>
</dbReference>
<dbReference type="AlphaFoldDB" id="A0A7G9XZN7"/>